<sequence>MMLAKEWSEKLTSVAKQQYMRSPFWLEAASRKLTWEEAVMDKPSIQEAVNRLDEASAGVLRAFYICFGAGPVSEERLFSSGVQRAGLSGAEFRYGLIQLQNAGIVFALRKGWGERLYALPSDGYMLWHAALFPIPQLSAADTGYGQWEQRQEDTPHKSLGRQLLSVWAELARSGLGLTAKGTLPKKTATKLMQAVTITEEEMMSAGWKTEPEASYNIVLTFILKLSMHLGVVTTQENRMGWNEQILTKWLSEPDYRQEFLLLQWCQKERFEGKPGMWHAMAVLARLEPGIWYAERDLTEQIKRHGLDAIDWDRHLHSCLDFLRLFGWMELGRTEQGTMMRFTMMPLLLQEPFVNLKAVHEPIFIEPNGDLFVTPGCSPLIRWELELIADKKSDDLLSIWQINRQSAMRALAHGRTTDQILAFLHAAAGGVPISPLLESSLLDWGKQEDGLKAAAEPYPLLPFDPPADCQFLLRSSAGALASCELMNHEDFTVERFLPELDRVPLSWLQQLRSYHHSTRLEILEQALSWQAPVQLSMDEAVVAFVPARVDKSDNGWRVTGLLREAATIREVCLTPEMWQGMKLVAPGVSGFV</sequence>
<name>A0ABQ6GE56_9BACL</name>
<keyword evidence="2" id="KW-1185">Reference proteome</keyword>
<dbReference type="EMBL" id="BSSQ01000011">
    <property type="protein sequence ID" value="GLX68380.1"/>
    <property type="molecule type" value="Genomic_DNA"/>
</dbReference>
<dbReference type="RefSeq" id="WP_284239117.1">
    <property type="nucleotide sequence ID" value="NZ_BSSQ01000011.1"/>
</dbReference>
<proteinExistence type="predicted"/>
<gene>
    <name evidence="1" type="ORF">MU1_27250</name>
</gene>
<reference evidence="1 2" key="1">
    <citation type="submission" date="2023-03" db="EMBL/GenBank/DDBJ databases">
        <title>Draft genome sequence of the bacteria which degrade cell wall of Tricholomamatutake.</title>
        <authorList>
            <person name="Konishi Y."/>
            <person name="Fukuta Y."/>
            <person name="Shirasaka N."/>
        </authorList>
    </citation>
    <scope>NUCLEOTIDE SEQUENCE [LARGE SCALE GENOMIC DNA]</scope>
    <source>
        <strain evidence="2">mu1</strain>
    </source>
</reference>
<protein>
    <recommendedName>
        <fullName evidence="3">Helicase XPB/Ssl2 N-terminal domain-containing protein</fullName>
    </recommendedName>
</protein>
<comment type="caution">
    <text evidence="1">The sequence shown here is derived from an EMBL/GenBank/DDBJ whole genome shotgun (WGS) entry which is preliminary data.</text>
</comment>
<evidence type="ECO:0000313" key="1">
    <source>
        <dbReference type="EMBL" id="GLX68380.1"/>
    </source>
</evidence>
<evidence type="ECO:0008006" key="3">
    <source>
        <dbReference type="Google" id="ProtNLM"/>
    </source>
</evidence>
<accession>A0ABQ6GE56</accession>
<evidence type="ECO:0000313" key="2">
    <source>
        <dbReference type="Proteomes" id="UP001157114"/>
    </source>
</evidence>
<dbReference type="Proteomes" id="UP001157114">
    <property type="component" value="Unassembled WGS sequence"/>
</dbReference>
<organism evidence="1 2">
    <name type="scientific">Paenibacillus glycanilyticus</name>
    <dbReference type="NCBI Taxonomy" id="126569"/>
    <lineage>
        <taxon>Bacteria</taxon>
        <taxon>Bacillati</taxon>
        <taxon>Bacillota</taxon>
        <taxon>Bacilli</taxon>
        <taxon>Bacillales</taxon>
        <taxon>Paenibacillaceae</taxon>
        <taxon>Paenibacillus</taxon>
    </lineage>
</organism>